<evidence type="ECO:0000256" key="5">
    <source>
        <dbReference type="SAM" id="MobiDB-lite"/>
    </source>
</evidence>
<keyword evidence="8" id="KW-1185">Reference proteome</keyword>
<feature type="compositionally biased region" description="Basic and acidic residues" evidence="5">
    <location>
        <begin position="390"/>
        <end position="402"/>
    </location>
</feature>
<feature type="region of interest" description="Disordered" evidence="5">
    <location>
        <begin position="547"/>
        <end position="570"/>
    </location>
</feature>
<dbReference type="InterPro" id="IPR033316">
    <property type="entry name" value="RBBP8-like"/>
</dbReference>
<dbReference type="Pfam" id="PF08573">
    <property type="entry name" value="SAE2"/>
    <property type="match status" value="2"/>
</dbReference>
<evidence type="ECO:0000256" key="1">
    <source>
        <dbReference type="ARBA" id="ARBA00004123"/>
    </source>
</evidence>
<accession>A0AA39UUM4</accession>
<dbReference type="AlphaFoldDB" id="A0AA39UUM4"/>
<feature type="compositionally biased region" description="Polar residues" evidence="5">
    <location>
        <begin position="249"/>
        <end position="300"/>
    </location>
</feature>
<evidence type="ECO:0000259" key="6">
    <source>
        <dbReference type="Pfam" id="PF08573"/>
    </source>
</evidence>
<keyword evidence="2" id="KW-0227">DNA damage</keyword>
<evidence type="ECO:0000313" key="8">
    <source>
        <dbReference type="Proteomes" id="UP001175228"/>
    </source>
</evidence>
<organism evidence="7 8">
    <name type="scientific">Armillaria luteobubalina</name>
    <dbReference type="NCBI Taxonomy" id="153913"/>
    <lineage>
        <taxon>Eukaryota</taxon>
        <taxon>Fungi</taxon>
        <taxon>Dikarya</taxon>
        <taxon>Basidiomycota</taxon>
        <taxon>Agaricomycotina</taxon>
        <taxon>Agaricomycetes</taxon>
        <taxon>Agaricomycetidae</taxon>
        <taxon>Agaricales</taxon>
        <taxon>Marasmiineae</taxon>
        <taxon>Physalacriaceae</taxon>
        <taxon>Armillaria</taxon>
    </lineage>
</organism>
<sequence length="630" mass="70831">MDGVTFSSAHMRERDKVLNEKHRKEIAAREAKYDRLKHSAEDTLNRLSDLTNRTGHLVKALGFSDLQEALFVVDNAEHDTKYRDAWTRIEDLERALRHATDEKDHLQAQFDDAVAERDFLQSKKRELPAPSSPSRRLLTAQLKALHSRYDELLDMKQRAAAIYKRDYSKWRDFKAFLFDTECKAKSKMEAETDNEFRQNVFEQLSDNGKMLEEMGPLLYADDASYPYEDKNLYKQDKENQPKSTPALIPTTNFPPKSSKQPVVPISTSVPAGSLNSTTPTLSSKAQGSSSEQVPIPTTSFPKAPSKRPETPIPEPLPSASVINVADLPKTVIQSPPLFSPKDICSVLAPNSSDTEEDSLAGTSSPTPLPKLSLSASQGRAPLASPSALKPRVERRLNLDNKRRSLHTIPILSLKQSPSTSTRPKTTPDPPRKVRRLSQEHDSPRSTPSALVAKGKGKEKVPSSASAAANAKQTNDYSAFKGRGRYAKDSKEKTINETFAIDPKHNDGLDFQFDAVVRNKDERRKLHAGDCECCRDYYEGIGPLPKRLQPPLWRSPKKNATPSPARRKKGISRHRYNWAQGGTPPGYWDIGFPDTQETKSINERAKEMHEKKRREIEAEAMRGEGRYVRRK</sequence>
<dbReference type="PANTHER" id="PTHR15107">
    <property type="entry name" value="RETINOBLASTOMA BINDING PROTEIN 8"/>
    <property type="match status" value="1"/>
</dbReference>
<protein>
    <recommendedName>
        <fullName evidence="6">DNA endonuclease activator Ctp1 C-terminal domain-containing protein</fullName>
    </recommendedName>
</protein>
<feature type="region of interest" description="Disordered" evidence="5">
    <location>
        <begin position="348"/>
        <end position="471"/>
    </location>
</feature>
<dbReference type="GO" id="GO:0010792">
    <property type="term" value="P:DNA double-strand break processing involved in repair via single-strand annealing"/>
    <property type="evidence" value="ECO:0007669"/>
    <property type="project" value="TreeGrafter"/>
</dbReference>
<feature type="compositionally biased region" description="Polar residues" evidence="5">
    <location>
        <begin position="462"/>
        <end position="471"/>
    </location>
</feature>
<feature type="coiled-coil region" evidence="4">
    <location>
        <begin position="19"/>
        <end position="53"/>
    </location>
</feature>
<dbReference type="GO" id="GO:0003684">
    <property type="term" value="F:damaged DNA binding"/>
    <property type="evidence" value="ECO:0007669"/>
    <property type="project" value="TreeGrafter"/>
</dbReference>
<evidence type="ECO:0000256" key="2">
    <source>
        <dbReference type="ARBA" id="ARBA00022763"/>
    </source>
</evidence>
<reference evidence="7" key="1">
    <citation type="submission" date="2023-06" db="EMBL/GenBank/DDBJ databases">
        <authorList>
            <consortium name="Lawrence Berkeley National Laboratory"/>
            <person name="Ahrendt S."/>
            <person name="Sahu N."/>
            <person name="Indic B."/>
            <person name="Wong-Bajracharya J."/>
            <person name="Merenyi Z."/>
            <person name="Ke H.-M."/>
            <person name="Monk M."/>
            <person name="Kocsube S."/>
            <person name="Drula E."/>
            <person name="Lipzen A."/>
            <person name="Balint B."/>
            <person name="Henrissat B."/>
            <person name="Andreopoulos B."/>
            <person name="Martin F.M."/>
            <person name="Harder C.B."/>
            <person name="Rigling D."/>
            <person name="Ford K.L."/>
            <person name="Foster G.D."/>
            <person name="Pangilinan J."/>
            <person name="Papanicolaou A."/>
            <person name="Barry K."/>
            <person name="LaButti K."/>
            <person name="Viragh M."/>
            <person name="Koriabine M."/>
            <person name="Yan M."/>
            <person name="Riley R."/>
            <person name="Champramary S."/>
            <person name="Plett K.L."/>
            <person name="Tsai I.J."/>
            <person name="Slot J."/>
            <person name="Sipos G."/>
            <person name="Plett J."/>
            <person name="Nagy L.G."/>
            <person name="Grigoriev I.V."/>
        </authorList>
    </citation>
    <scope>NUCLEOTIDE SEQUENCE</scope>
    <source>
        <strain evidence="7">HWK02</strain>
    </source>
</reference>
<dbReference type="Proteomes" id="UP001175228">
    <property type="component" value="Unassembled WGS sequence"/>
</dbReference>
<keyword evidence="4" id="KW-0175">Coiled coil</keyword>
<dbReference type="EMBL" id="JAUEPU010000024">
    <property type="protein sequence ID" value="KAK0493560.1"/>
    <property type="molecule type" value="Genomic_DNA"/>
</dbReference>
<evidence type="ECO:0000256" key="3">
    <source>
        <dbReference type="ARBA" id="ARBA00023242"/>
    </source>
</evidence>
<feature type="domain" description="DNA endonuclease activator Ctp1 C-terminal" evidence="6">
    <location>
        <begin position="511"/>
        <end position="553"/>
    </location>
</feature>
<feature type="region of interest" description="Disordered" evidence="5">
    <location>
        <begin position="235"/>
        <end position="317"/>
    </location>
</feature>
<name>A0AA39UUM4_9AGAR</name>
<feature type="compositionally biased region" description="Low complexity" evidence="5">
    <location>
        <begin position="363"/>
        <end position="376"/>
    </location>
</feature>
<feature type="coiled-coil region" evidence="4">
    <location>
        <begin position="89"/>
        <end position="123"/>
    </location>
</feature>
<keyword evidence="3" id="KW-0539">Nucleus</keyword>
<dbReference type="InterPro" id="IPR013882">
    <property type="entry name" value="Ctp1_C"/>
</dbReference>
<feature type="domain" description="DNA endonuclease activator Ctp1 C-terminal" evidence="6">
    <location>
        <begin position="567"/>
        <end position="596"/>
    </location>
</feature>
<evidence type="ECO:0000313" key="7">
    <source>
        <dbReference type="EMBL" id="KAK0493560.1"/>
    </source>
</evidence>
<comment type="caution">
    <text evidence="7">The sequence shown here is derived from an EMBL/GenBank/DDBJ whole genome shotgun (WGS) entry which is preliminary data.</text>
</comment>
<dbReference type="GO" id="GO:0005634">
    <property type="term" value="C:nucleus"/>
    <property type="evidence" value="ECO:0007669"/>
    <property type="project" value="UniProtKB-SubCell"/>
</dbReference>
<comment type="subcellular location">
    <subcellularLocation>
        <location evidence="1">Nucleus</location>
    </subcellularLocation>
</comment>
<dbReference type="PANTHER" id="PTHR15107:SF0">
    <property type="entry name" value="DNA ENDONUCLEASE ACTIVATOR CTP1 C-TERMINAL DOMAIN-CONTAINING PROTEIN"/>
    <property type="match status" value="1"/>
</dbReference>
<gene>
    <name evidence="7" type="ORF">EDD18DRAFT_1178761</name>
</gene>
<feature type="compositionally biased region" description="Low complexity" evidence="5">
    <location>
        <begin position="414"/>
        <end position="424"/>
    </location>
</feature>
<proteinExistence type="predicted"/>
<evidence type="ECO:0000256" key="4">
    <source>
        <dbReference type="SAM" id="Coils"/>
    </source>
</evidence>